<accession>A0A5C0UH34</accession>
<evidence type="ECO:0000256" key="3">
    <source>
        <dbReference type="ARBA" id="ARBA00022884"/>
    </source>
</evidence>
<protein>
    <recommendedName>
        <fullName evidence="6 7">Small ribosomal subunit protein uS4</fullName>
    </recommendedName>
</protein>
<feature type="domain" description="Small ribosomal subunit protein uS4 N-terminal" evidence="10">
    <location>
        <begin position="2"/>
        <end position="91"/>
    </location>
</feature>
<comment type="function">
    <text evidence="7">One of the primary rRNA binding proteins, it binds directly to 16S rRNA where it nucleates assembly of the body of the 30S subunit.</text>
</comment>
<dbReference type="PROSITE" id="PS00632">
    <property type="entry name" value="RIBOSOMAL_S4"/>
    <property type="match status" value="1"/>
</dbReference>
<dbReference type="InterPro" id="IPR022801">
    <property type="entry name" value="Ribosomal_uS4"/>
</dbReference>
<comment type="similarity">
    <text evidence="1 7 8">Belongs to the universal ribosomal protein uS4 family.</text>
</comment>
<dbReference type="Pfam" id="PF01479">
    <property type="entry name" value="S4"/>
    <property type="match status" value="1"/>
</dbReference>
<evidence type="ECO:0000259" key="9">
    <source>
        <dbReference type="SMART" id="SM00363"/>
    </source>
</evidence>
<keyword evidence="5 7" id="KW-0687">Ribonucleoprotein</keyword>
<keyword evidence="2 7" id="KW-0699">rRNA-binding</keyword>
<evidence type="ECO:0000313" key="12">
    <source>
        <dbReference type="Proteomes" id="UP000325004"/>
    </source>
</evidence>
<evidence type="ECO:0000256" key="8">
    <source>
        <dbReference type="RuleBase" id="RU003699"/>
    </source>
</evidence>
<dbReference type="NCBIfam" id="NF003717">
    <property type="entry name" value="PRK05327.1"/>
    <property type="match status" value="1"/>
</dbReference>
<dbReference type="OrthoDB" id="9803672at2"/>
<dbReference type="RefSeq" id="WP_148971733.1">
    <property type="nucleotide sequence ID" value="NZ_CP043316.1"/>
</dbReference>
<dbReference type="InterPro" id="IPR018079">
    <property type="entry name" value="Ribosomal_uS4_CS"/>
</dbReference>
<evidence type="ECO:0000256" key="7">
    <source>
        <dbReference type="HAMAP-Rule" id="MF_01306"/>
    </source>
</evidence>
<dbReference type="InterPro" id="IPR002942">
    <property type="entry name" value="S4_RNA-bd"/>
</dbReference>
<evidence type="ECO:0000256" key="4">
    <source>
        <dbReference type="ARBA" id="ARBA00022980"/>
    </source>
</evidence>
<comment type="subunit">
    <text evidence="7">Part of the 30S ribosomal subunit. Contacts protein S5. The interaction surface between S4 and S5 is involved in control of translational fidelity.</text>
</comment>
<keyword evidence="4 7" id="KW-0689">Ribosomal protein</keyword>
<evidence type="ECO:0000313" key="11">
    <source>
        <dbReference type="EMBL" id="QEK38612.1"/>
    </source>
</evidence>
<dbReference type="PANTHER" id="PTHR11831:SF4">
    <property type="entry name" value="SMALL RIBOSOMAL SUBUNIT PROTEIN US4M"/>
    <property type="match status" value="1"/>
</dbReference>
<dbReference type="AlphaFoldDB" id="A0A5C0UH34"/>
<dbReference type="HAMAP" id="MF_01306_B">
    <property type="entry name" value="Ribosomal_uS4_B"/>
    <property type="match status" value="1"/>
</dbReference>
<dbReference type="Gene3D" id="3.10.290.10">
    <property type="entry name" value="RNA-binding S4 domain"/>
    <property type="match status" value="1"/>
</dbReference>
<dbReference type="Pfam" id="PF00163">
    <property type="entry name" value="Ribosomal_S4"/>
    <property type="match status" value="1"/>
</dbReference>
<evidence type="ECO:0000256" key="1">
    <source>
        <dbReference type="ARBA" id="ARBA00007465"/>
    </source>
</evidence>
<proteinExistence type="inferred from homology"/>
<dbReference type="Proteomes" id="UP000325004">
    <property type="component" value="Chromosome"/>
</dbReference>
<gene>
    <name evidence="7 11" type="primary">rpsD</name>
    <name evidence="11" type="ORF">FZC34_01675</name>
</gene>
<keyword evidence="3 7" id="KW-0694">RNA-binding</keyword>
<dbReference type="GO" id="GO:0019843">
    <property type="term" value="F:rRNA binding"/>
    <property type="evidence" value="ECO:0007669"/>
    <property type="project" value="UniProtKB-UniRule"/>
</dbReference>
<dbReference type="CDD" id="cd00165">
    <property type="entry name" value="S4"/>
    <property type="match status" value="1"/>
</dbReference>
<dbReference type="InterPro" id="IPR001912">
    <property type="entry name" value="Ribosomal_uS4_N"/>
</dbReference>
<dbReference type="FunFam" id="3.10.290.10:FF:000001">
    <property type="entry name" value="30S ribosomal protein S4"/>
    <property type="match status" value="1"/>
</dbReference>
<dbReference type="InterPro" id="IPR036986">
    <property type="entry name" value="S4_RNA-bd_sf"/>
</dbReference>
<dbReference type="GO" id="GO:0042274">
    <property type="term" value="P:ribosomal small subunit biogenesis"/>
    <property type="evidence" value="ECO:0007669"/>
    <property type="project" value="TreeGrafter"/>
</dbReference>
<dbReference type="SUPFAM" id="SSF55174">
    <property type="entry name" value="Alpha-L RNA-binding motif"/>
    <property type="match status" value="1"/>
</dbReference>
<evidence type="ECO:0000259" key="10">
    <source>
        <dbReference type="SMART" id="SM01390"/>
    </source>
</evidence>
<sequence length="206" mass="23920">MHLIRSKYKIDRACGVNLWGRDKSPFNKRQSRPGQHGSRRRKKLSNYALQLIAKQKFRYYYGMKEGQFRRFFKISMNKRGDTGTNLIQMLERRLDTCIYRLKWSATIFGAKQLVNHGHILINGARVDVASYLVSPGDKIELRDKSKNMGVIKHSIELKERDVPAYMDVAQDGLSGSLVKLPDNIEEIKYPAIMDMPMVIEMYSRSM</sequence>
<reference evidence="11 12" key="1">
    <citation type="submission" date="2019-08" db="EMBL/GenBank/DDBJ databases">
        <title>Highly reduced genomes of protist endosymbionts show evolutionary convergence.</title>
        <authorList>
            <person name="George E."/>
            <person name="Husnik F."/>
            <person name="Tashyreva D."/>
            <person name="Prokopchuk G."/>
            <person name="Horak A."/>
            <person name="Kwong W.K."/>
            <person name="Lukes J."/>
            <person name="Keeling P.J."/>
        </authorList>
    </citation>
    <scope>NUCLEOTIDE SEQUENCE [LARGE SCALE GENOMIC DNA]</scope>
    <source>
        <strain evidence="11">1604LC</strain>
    </source>
</reference>
<dbReference type="GO" id="GO:0003735">
    <property type="term" value="F:structural constituent of ribosome"/>
    <property type="evidence" value="ECO:0007669"/>
    <property type="project" value="InterPro"/>
</dbReference>
<dbReference type="InterPro" id="IPR005709">
    <property type="entry name" value="Ribosomal_uS4_bac-type"/>
</dbReference>
<dbReference type="GO" id="GO:0015935">
    <property type="term" value="C:small ribosomal subunit"/>
    <property type="evidence" value="ECO:0007669"/>
    <property type="project" value="InterPro"/>
</dbReference>
<organism evidence="11 12">
    <name type="scientific">Candidatus Cytomitobacter primus</name>
    <dbReference type="NCBI Taxonomy" id="2066024"/>
    <lineage>
        <taxon>Bacteria</taxon>
        <taxon>Pseudomonadati</taxon>
        <taxon>Pseudomonadota</taxon>
        <taxon>Alphaproteobacteria</taxon>
        <taxon>Holosporales</taxon>
        <taxon>Holosporaceae</taxon>
        <taxon>Candidatus Cytomitobacter</taxon>
    </lineage>
</organism>
<dbReference type="EMBL" id="CP043316">
    <property type="protein sequence ID" value="QEK38612.1"/>
    <property type="molecule type" value="Genomic_DNA"/>
</dbReference>
<dbReference type="GO" id="GO:0006412">
    <property type="term" value="P:translation"/>
    <property type="evidence" value="ECO:0007669"/>
    <property type="project" value="UniProtKB-UniRule"/>
</dbReference>
<dbReference type="PANTHER" id="PTHR11831">
    <property type="entry name" value="30S 40S RIBOSOMAL PROTEIN"/>
    <property type="match status" value="1"/>
</dbReference>
<dbReference type="NCBIfam" id="TIGR01017">
    <property type="entry name" value="rpsD_bact"/>
    <property type="match status" value="1"/>
</dbReference>
<dbReference type="SMART" id="SM01390">
    <property type="entry name" value="Ribosomal_S4"/>
    <property type="match status" value="1"/>
</dbReference>
<keyword evidence="12" id="KW-1185">Reference proteome</keyword>
<name>A0A5C0UH34_9PROT</name>
<dbReference type="PROSITE" id="PS50889">
    <property type="entry name" value="S4"/>
    <property type="match status" value="1"/>
</dbReference>
<evidence type="ECO:0000256" key="6">
    <source>
        <dbReference type="ARBA" id="ARBA00035254"/>
    </source>
</evidence>
<feature type="domain" description="RNA-binding S4" evidence="9">
    <location>
        <begin position="92"/>
        <end position="156"/>
    </location>
</feature>
<comment type="function">
    <text evidence="7">With S5 and S12 plays an important role in translational accuracy.</text>
</comment>
<evidence type="ECO:0000256" key="5">
    <source>
        <dbReference type="ARBA" id="ARBA00023274"/>
    </source>
</evidence>
<dbReference type="SMART" id="SM00363">
    <property type="entry name" value="S4"/>
    <property type="match status" value="1"/>
</dbReference>
<dbReference type="KEGG" id="cpri:FZC34_01675"/>
<evidence type="ECO:0000256" key="2">
    <source>
        <dbReference type="ARBA" id="ARBA00022730"/>
    </source>
</evidence>
<dbReference type="Gene3D" id="1.10.1050.10">
    <property type="entry name" value="Ribosomal Protein S4 Delta 41, Chain A, domain 1"/>
    <property type="match status" value="1"/>
</dbReference>